<evidence type="ECO:0000313" key="3">
    <source>
        <dbReference type="Proteomes" id="UP001218895"/>
    </source>
</evidence>
<dbReference type="PANTHER" id="PTHR13754:SF13">
    <property type="entry name" value="METALLO-BETA-LACTAMASE SUPERFAMILY PROTEIN (AFU_ORTHOLOGUE AFUA_3G07630)"/>
    <property type="match status" value="1"/>
</dbReference>
<dbReference type="RefSeq" id="WP_278100004.1">
    <property type="nucleotide sequence ID" value="NZ_CP091092.1"/>
</dbReference>
<accession>A0AAF0JN31</accession>
<dbReference type="InterPro" id="IPR052926">
    <property type="entry name" value="Metallo-beta-lactamase_dom"/>
</dbReference>
<dbReference type="CDD" id="cd07713">
    <property type="entry name" value="DHPS-like_MBL-fold"/>
    <property type="match status" value="1"/>
</dbReference>
<proteinExistence type="predicted"/>
<sequence length="222" mass="24257">MMFTVTEVYNNAGNKPDVIFDFGFACFIKEAGILFDTGAKEDVLRKNMSLLGINPDEIKAVFLSHDHWDHNGGAGILKGLSSSIKSYALESFSDETLDLLSKNTDLNIVSGWEEIMPGFFSTGPLGDDIIEQSLAIKKDSGFVVIAGCSHPHIKNILSFVRERGDVSGLIGGLHDVSDEDIKSLSKIPYLAPSHCTKRLDEIKESYPDNFREGGAGVTHNFS</sequence>
<dbReference type="GO" id="GO:0016740">
    <property type="term" value="F:transferase activity"/>
    <property type="evidence" value="ECO:0007669"/>
    <property type="project" value="TreeGrafter"/>
</dbReference>
<dbReference type="EMBL" id="CP091092">
    <property type="protein sequence ID" value="WFN37165.1"/>
    <property type="molecule type" value="Genomic_DNA"/>
</dbReference>
<evidence type="ECO:0000313" key="2">
    <source>
        <dbReference type="EMBL" id="WFN37165.1"/>
    </source>
</evidence>
<dbReference type="InterPro" id="IPR036866">
    <property type="entry name" value="RibonucZ/Hydroxyglut_hydro"/>
</dbReference>
<feature type="domain" description="Metallo-beta-lactamase" evidence="1">
    <location>
        <begin position="29"/>
        <end position="80"/>
    </location>
</feature>
<evidence type="ECO:0000259" key="1">
    <source>
        <dbReference type="Pfam" id="PF00753"/>
    </source>
</evidence>
<gene>
    <name evidence="2" type="ORF">L1994_01865</name>
</gene>
<dbReference type="Gene3D" id="3.60.15.10">
    <property type="entry name" value="Ribonuclease Z/Hydroxyacylglutathione hydrolase-like"/>
    <property type="match status" value="1"/>
</dbReference>
<name>A0AAF0JN31_9EURY</name>
<dbReference type="SUPFAM" id="SSF56281">
    <property type="entry name" value="Metallo-hydrolase/oxidoreductase"/>
    <property type="match status" value="1"/>
</dbReference>
<dbReference type="PANTHER" id="PTHR13754">
    <property type="entry name" value="METALLO-BETA-LACTAMASE SUPERFAMILY PROTEIN"/>
    <property type="match status" value="1"/>
</dbReference>
<organism evidence="2 3">
    <name type="scientific">Methanomicrobium antiquum</name>
    <dbReference type="NCBI Taxonomy" id="487686"/>
    <lineage>
        <taxon>Archaea</taxon>
        <taxon>Methanobacteriati</taxon>
        <taxon>Methanobacteriota</taxon>
        <taxon>Stenosarchaea group</taxon>
        <taxon>Methanomicrobia</taxon>
        <taxon>Methanomicrobiales</taxon>
        <taxon>Methanomicrobiaceae</taxon>
        <taxon>Methanomicrobium</taxon>
    </lineage>
</organism>
<dbReference type="KEGG" id="manq:L1994_01865"/>
<dbReference type="GeneID" id="79949102"/>
<protein>
    <submittedName>
        <fullName evidence="2">MBL fold metallo-hydrolase</fullName>
    </submittedName>
</protein>
<dbReference type="InterPro" id="IPR001279">
    <property type="entry name" value="Metallo-B-lactamas"/>
</dbReference>
<dbReference type="Pfam" id="PF00753">
    <property type="entry name" value="Lactamase_B"/>
    <property type="match status" value="1"/>
</dbReference>
<dbReference type="Proteomes" id="UP001218895">
    <property type="component" value="Chromosome"/>
</dbReference>
<reference evidence="2" key="1">
    <citation type="submission" date="2022-01" db="EMBL/GenBank/DDBJ databases">
        <title>Complete genome of Methanomicrobium antiquum DSM 21220.</title>
        <authorList>
            <person name="Chen S.-C."/>
            <person name="You Y.-T."/>
            <person name="Zhou Y.-Z."/>
            <person name="Lai M.-C."/>
        </authorList>
    </citation>
    <scope>NUCLEOTIDE SEQUENCE</scope>
    <source>
        <strain evidence="2">DSM 21220</strain>
    </source>
</reference>
<keyword evidence="3" id="KW-1185">Reference proteome</keyword>
<dbReference type="InterPro" id="IPR041712">
    <property type="entry name" value="DHPS-like_MBL-fold"/>
</dbReference>
<dbReference type="AlphaFoldDB" id="A0AAF0JN31"/>